<gene>
    <name evidence="2" type="ORF">EXIGLDRAFT_833664</name>
</gene>
<evidence type="ECO:0000256" key="1">
    <source>
        <dbReference type="SAM" id="MobiDB-lite"/>
    </source>
</evidence>
<proteinExistence type="predicted"/>
<sequence>MRSFLPEEADECSDASTFDDDSPSYTTASELCSSLTHFAAWSQGFNLKTVKESTCPFWPATLQLKIPKSLWPTSTNDEIQALYEELEKICEVDDNVGRHDPYRIVENASVICSTWRRFRRMTLLSRKANLRGPVNTLIEQVFDVNGTLIFEVGVPMLLPAVDREVQMQLNLGDDSAVHTDTVCNMPVNFVNVDGATKCALHNDVNLNAINRVRDISDDATSAVPVFFAEFTVNGDRTYQQKLYLDNLIALLHRRYVGIDAPVYSMSLDLQTLTFCKSSWVGNRPTLVMYNLLPSLTTFAQWVAFYIALVNIRTEIEGLPRPDIDVAAARDQTPWRSTAAVAY</sequence>
<dbReference type="EMBL" id="KV425943">
    <property type="protein sequence ID" value="KZV96431.1"/>
    <property type="molecule type" value="Genomic_DNA"/>
</dbReference>
<dbReference type="Proteomes" id="UP000077266">
    <property type="component" value="Unassembled WGS sequence"/>
</dbReference>
<feature type="compositionally biased region" description="Acidic residues" evidence="1">
    <location>
        <begin position="7"/>
        <end position="22"/>
    </location>
</feature>
<dbReference type="InParanoid" id="A0A165KJG7"/>
<evidence type="ECO:0000313" key="3">
    <source>
        <dbReference type="Proteomes" id="UP000077266"/>
    </source>
</evidence>
<feature type="region of interest" description="Disordered" evidence="1">
    <location>
        <begin position="1"/>
        <end position="23"/>
    </location>
</feature>
<protein>
    <submittedName>
        <fullName evidence="2">Uncharacterized protein</fullName>
    </submittedName>
</protein>
<accession>A0A165KJG7</accession>
<reference evidence="2 3" key="1">
    <citation type="journal article" date="2016" name="Mol. Biol. Evol.">
        <title>Comparative Genomics of Early-Diverging Mushroom-Forming Fungi Provides Insights into the Origins of Lignocellulose Decay Capabilities.</title>
        <authorList>
            <person name="Nagy L.G."/>
            <person name="Riley R."/>
            <person name="Tritt A."/>
            <person name="Adam C."/>
            <person name="Daum C."/>
            <person name="Floudas D."/>
            <person name="Sun H."/>
            <person name="Yadav J.S."/>
            <person name="Pangilinan J."/>
            <person name="Larsson K.H."/>
            <person name="Matsuura K."/>
            <person name="Barry K."/>
            <person name="Labutti K."/>
            <person name="Kuo R."/>
            <person name="Ohm R.A."/>
            <person name="Bhattacharya S.S."/>
            <person name="Shirouzu T."/>
            <person name="Yoshinaga Y."/>
            <person name="Martin F.M."/>
            <person name="Grigoriev I.V."/>
            <person name="Hibbett D.S."/>
        </authorList>
    </citation>
    <scope>NUCLEOTIDE SEQUENCE [LARGE SCALE GENOMIC DNA]</scope>
    <source>
        <strain evidence="2 3">HHB12029</strain>
    </source>
</reference>
<keyword evidence="3" id="KW-1185">Reference proteome</keyword>
<evidence type="ECO:0000313" key="2">
    <source>
        <dbReference type="EMBL" id="KZV96431.1"/>
    </source>
</evidence>
<dbReference type="AlphaFoldDB" id="A0A165KJG7"/>
<organism evidence="2 3">
    <name type="scientific">Exidia glandulosa HHB12029</name>
    <dbReference type="NCBI Taxonomy" id="1314781"/>
    <lineage>
        <taxon>Eukaryota</taxon>
        <taxon>Fungi</taxon>
        <taxon>Dikarya</taxon>
        <taxon>Basidiomycota</taxon>
        <taxon>Agaricomycotina</taxon>
        <taxon>Agaricomycetes</taxon>
        <taxon>Auriculariales</taxon>
        <taxon>Exidiaceae</taxon>
        <taxon>Exidia</taxon>
    </lineage>
</organism>
<name>A0A165KJG7_EXIGL</name>